<feature type="signal peptide" evidence="2">
    <location>
        <begin position="1"/>
        <end position="22"/>
    </location>
</feature>
<dbReference type="Proteomes" id="UP001500742">
    <property type="component" value="Unassembled WGS sequence"/>
</dbReference>
<gene>
    <name evidence="3" type="ORF">GCM10022210_43770</name>
</gene>
<protein>
    <submittedName>
        <fullName evidence="3">Uncharacterized protein</fullName>
    </submittedName>
</protein>
<comment type="caution">
    <text evidence="3">The sequence shown here is derived from an EMBL/GenBank/DDBJ whole genome shotgun (WGS) entry which is preliminary data.</text>
</comment>
<dbReference type="EMBL" id="BAAAZC010000029">
    <property type="protein sequence ID" value="GAA3986549.1"/>
    <property type="molecule type" value="Genomic_DNA"/>
</dbReference>
<evidence type="ECO:0000256" key="2">
    <source>
        <dbReference type="SAM" id="SignalP"/>
    </source>
</evidence>
<name>A0ABP7QQM2_9SPHI</name>
<evidence type="ECO:0000313" key="4">
    <source>
        <dbReference type="Proteomes" id="UP001500742"/>
    </source>
</evidence>
<accession>A0ABP7QQM2</accession>
<reference evidence="4" key="1">
    <citation type="journal article" date="2019" name="Int. J. Syst. Evol. Microbiol.">
        <title>The Global Catalogue of Microorganisms (GCM) 10K type strain sequencing project: providing services to taxonomists for standard genome sequencing and annotation.</title>
        <authorList>
            <consortium name="The Broad Institute Genomics Platform"/>
            <consortium name="The Broad Institute Genome Sequencing Center for Infectious Disease"/>
            <person name="Wu L."/>
            <person name="Ma J."/>
        </authorList>
    </citation>
    <scope>NUCLEOTIDE SEQUENCE [LARGE SCALE GENOMIC DNA]</scope>
    <source>
        <strain evidence="4">JCM 16601</strain>
    </source>
</reference>
<sequence length="125" mass="12795">MKNLRVTATLAALTFVCSVAFAAGSKNGDEPKHNQLHIKKAVMVTDTIPGKKKKTPKLPQTPAPTPAPAPAPNPTPTDPAPVPTPTPTPNPAPNPTPTPAPVPTPNPSPTPTPTPSTPTPTKPGY</sequence>
<dbReference type="RefSeq" id="WP_259089557.1">
    <property type="nucleotide sequence ID" value="NZ_BAAAZC010000029.1"/>
</dbReference>
<feature type="region of interest" description="Disordered" evidence="1">
    <location>
        <begin position="24"/>
        <end position="125"/>
    </location>
</feature>
<keyword evidence="2" id="KW-0732">Signal</keyword>
<organism evidence="3 4">
    <name type="scientific">Mucilaginibacter dorajii</name>
    <dbReference type="NCBI Taxonomy" id="692994"/>
    <lineage>
        <taxon>Bacteria</taxon>
        <taxon>Pseudomonadati</taxon>
        <taxon>Bacteroidota</taxon>
        <taxon>Sphingobacteriia</taxon>
        <taxon>Sphingobacteriales</taxon>
        <taxon>Sphingobacteriaceae</taxon>
        <taxon>Mucilaginibacter</taxon>
    </lineage>
</organism>
<proteinExistence type="predicted"/>
<feature type="chain" id="PRO_5046262467" evidence="2">
    <location>
        <begin position="23"/>
        <end position="125"/>
    </location>
</feature>
<feature type="compositionally biased region" description="Pro residues" evidence="1">
    <location>
        <begin position="59"/>
        <end position="125"/>
    </location>
</feature>
<keyword evidence="4" id="KW-1185">Reference proteome</keyword>
<evidence type="ECO:0000256" key="1">
    <source>
        <dbReference type="SAM" id="MobiDB-lite"/>
    </source>
</evidence>
<evidence type="ECO:0000313" key="3">
    <source>
        <dbReference type="EMBL" id="GAA3986549.1"/>
    </source>
</evidence>